<dbReference type="SUPFAM" id="SSF56112">
    <property type="entry name" value="Protein kinase-like (PK-like)"/>
    <property type="match status" value="1"/>
</dbReference>
<dbReference type="EMBL" id="DS486010">
    <property type="protein sequence ID" value="KYG13779.1"/>
    <property type="molecule type" value="Genomic_DNA"/>
</dbReference>
<name>A0A139YBV2_GIBM7</name>
<evidence type="ECO:0008006" key="3">
    <source>
        <dbReference type="Google" id="ProtNLM"/>
    </source>
</evidence>
<keyword evidence="2" id="KW-1185">Reference proteome</keyword>
<dbReference type="RefSeq" id="XP_018762463.1">
    <property type="nucleotide sequence ID" value="XM_018903352.1"/>
</dbReference>
<protein>
    <recommendedName>
        <fullName evidence="3">Protein kinase domain-containing protein</fullName>
    </recommendedName>
</protein>
<accession>A0A139YBV2</accession>
<dbReference type="VEuPathDB" id="FungiDB:FVEG_14018"/>
<reference evidence="1 2" key="2">
    <citation type="journal article" date="2010" name="Nature">
        <title>Comparative genomics reveals mobile pathogenicity chromosomes in Fusarium.</title>
        <authorList>
            <person name="Ma L.J."/>
            <person name="van der Does H.C."/>
            <person name="Borkovich K.A."/>
            <person name="Coleman J.J."/>
            <person name="Daboussi M.J."/>
            <person name="Di Pietro A."/>
            <person name="Dufresne M."/>
            <person name="Freitag M."/>
            <person name="Grabherr M."/>
            <person name="Henrissat B."/>
            <person name="Houterman P.M."/>
            <person name="Kang S."/>
            <person name="Shim W.B."/>
            <person name="Woloshuk C."/>
            <person name="Xie X."/>
            <person name="Xu J.R."/>
            <person name="Antoniw J."/>
            <person name="Baker S.E."/>
            <person name="Bluhm B.H."/>
            <person name="Breakspear A."/>
            <person name="Brown D.W."/>
            <person name="Butchko R.A."/>
            <person name="Chapman S."/>
            <person name="Coulson R."/>
            <person name="Coutinho P.M."/>
            <person name="Danchin E.G."/>
            <person name="Diener A."/>
            <person name="Gale L.R."/>
            <person name="Gardiner D.M."/>
            <person name="Goff S."/>
            <person name="Hammond-Kosack K.E."/>
            <person name="Hilburn K."/>
            <person name="Hua-Van A."/>
            <person name="Jonkers W."/>
            <person name="Kazan K."/>
            <person name="Kodira C.D."/>
            <person name="Koehrsen M."/>
            <person name="Kumar L."/>
            <person name="Lee Y.H."/>
            <person name="Li L."/>
            <person name="Manners J.M."/>
            <person name="Miranda-Saavedra D."/>
            <person name="Mukherjee M."/>
            <person name="Park G."/>
            <person name="Park J."/>
            <person name="Park S.Y."/>
            <person name="Proctor R.H."/>
            <person name="Regev A."/>
            <person name="Ruiz-Roldan M.C."/>
            <person name="Sain D."/>
            <person name="Sakthikumar S."/>
            <person name="Sykes S."/>
            <person name="Schwartz D.C."/>
            <person name="Turgeon B.G."/>
            <person name="Wapinski I."/>
            <person name="Yoder O."/>
            <person name="Young S."/>
            <person name="Zeng Q."/>
            <person name="Zhou S."/>
            <person name="Galagan J."/>
            <person name="Cuomo C.A."/>
            <person name="Kistler H.C."/>
            <person name="Rep M."/>
        </authorList>
    </citation>
    <scope>NUCLEOTIDE SEQUENCE [LARGE SCALE GENOMIC DNA]</scope>
    <source>
        <strain evidence="2">M3125 / FGSC 7600</strain>
    </source>
</reference>
<proteinExistence type="predicted"/>
<gene>
    <name evidence="1" type="ORF">FVEG_14018</name>
</gene>
<dbReference type="GeneID" id="30071310"/>
<sequence length="328" mass="37720">MAASTDGSNNPGLDYPIGKIIHLKISVSNKEQTELHVKIKEQKRPWTLSCGMIVEFQDTADSQIISETLRNQSEAFLKMFDRRFAEQIRQDNGIDTWSADIEQEFLTALTTGKAEEFLYKFQNVPNFQRDTEDDWDATENEVYLATELRKCFTSEVATYNRLKEYQGKIIPRFLASVVLGVPSSNVAPTTQQQELYKQQGILLQYLPGFSLSTMADNAPESSWQAIVDQAIQIVHVLGDHDILNTDVRPDNFIVVPKDDTYQVFMIDFGQCRFRREDESDAEWGRAKWRQDEEGAVGYVMKSRLKKLGFELKFEPSWRYLAWAPGEDD</sequence>
<reference evidence="2" key="1">
    <citation type="journal article" date="2007" name="Science">
        <title>The Fusarium graminearum genome reveals a link between localized polymorphism and pathogen specialization.</title>
        <authorList>
            <person name="Cuomo C.A."/>
            <person name="Gueldener U."/>
            <person name="Xu J.-R."/>
            <person name="Trail F."/>
            <person name="Turgeon B.G."/>
            <person name="Di Pietro A."/>
            <person name="Walton J.D."/>
            <person name="Ma L.-J."/>
            <person name="Baker S.E."/>
            <person name="Rep M."/>
            <person name="Adam G."/>
            <person name="Antoniw J."/>
            <person name="Baldwin T."/>
            <person name="Calvo S.E."/>
            <person name="Chang Y.-L."/>
            <person name="DeCaprio D."/>
            <person name="Gale L.R."/>
            <person name="Gnerre S."/>
            <person name="Goswami R.S."/>
            <person name="Hammond-Kosack K."/>
            <person name="Harris L.J."/>
            <person name="Hilburn K."/>
            <person name="Kennell J.C."/>
            <person name="Kroken S."/>
            <person name="Magnuson J.K."/>
            <person name="Mannhaupt G."/>
            <person name="Mauceli E.W."/>
            <person name="Mewes H.-W."/>
            <person name="Mitterbauer R."/>
            <person name="Muehlbauer G."/>
            <person name="Muensterkoetter M."/>
            <person name="Nelson D."/>
            <person name="O'Donnell K."/>
            <person name="Ouellet T."/>
            <person name="Qi W."/>
            <person name="Quesneville H."/>
            <person name="Roncero M.I.G."/>
            <person name="Seong K.-Y."/>
            <person name="Tetko I.V."/>
            <person name="Urban M."/>
            <person name="Waalwijk C."/>
            <person name="Ward T.J."/>
            <person name="Yao J."/>
            <person name="Birren B.W."/>
            <person name="Kistler H.C."/>
        </authorList>
    </citation>
    <scope>NUCLEOTIDE SEQUENCE [LARGE SCALE GENOMIC DNA]</scope>
    <source>
        <strain evidence="2">M3125 / FGSC 7600</strain>
    </source>
</reference>
<dbReference type="eggNOG" id="ENOG502S6Y9">
    <property type="taxonomic scope" value="Eukaryota"/>
</dbReference>
<evidence type="ECO:0000313" key="1">
    <source>
        <dbReference type="EMBL" id="KYG13779.1"/>
    </source>
</evidence>
<dbReference type="InterPro" id="IPR011009">
    <property type="entry name" value="Kinase-like_dom_sf"/>
</dbReference>
<dbReference type="AlphaFoldDB" id="A0A139YBV2"/>
<dbReference type="KEGG" id="fvr:FVEG_14018"/>
<dbReference type="Proteomes" id="UP000009096">
    <property type="component" value="Unassembled WGS sequence"/>
</dbReference>
<dbReference type="Gene3D" id="1.10.510.10">
    <property type="entry name" value="Transferase(Phosphotransferase) domain 1"/>
    <property type="match status" value="1"/>
</dbReference>
<evidence type="ECO:0000313" key="2">
    <source>
        <dbReference type="Proteomes" id="UP000009096"/>
    </source>
</evidence>
<dbReference type="STRING" id="334819.A0A139YBV2"/>
<dbReference type="OrthoDB" id="5134445at2759"/>
<organism evidence="1 2">
    <name type="scientific">Gibberella moniliformis (strain M3125 / FGSC 7600)</name>
    <name type="common">Maize ear and stalk rot fungus</name>
    <name type="synonym">Fusarium verticillioides</name>
    <dbReference type="NCBI Taxonomy" id="334819"/>
    <lineage>
        <taxon>Eukaryota</taxon>
        <taxon>Fungi</taxon>
        <taxon>Dikarya</taxon>
        <taxon>Ascomycota</taxon>
        <taxon>Pezizomycotina</taxon>
        <taxon>Sordariomycetes</taxon>
        <taxon>Hypocreomycetidae</taxon>
        <taxon>Hypocreales</taxon>
        <taxon>Nectriaceae</taxon>
        <taxon>Fusarium</taxon>
        <taxon>Fusarium fujikuroi species complex</taxon>
    </lineage>
</organism>